<evidence type="ECO:0000256" key="3">
    <source>
        <dbReference type="ARBA" id="ARBA00004496"/>
    </source>
</evidence>
<dbReference type="SUPFAM" id="SSF47473">
    <property type="entry name" value="EF-hand"/>
    <property type="match status" value="1"/>
</dbReference>
<reference evidence="19" key="1">
    <citation type="submission" date="2018-11" db="EMBL/GenBank/DDBJ databases">
        <title>Haplotype-resolved cattle genomes.</title>
        <authorList>
            <person name="Low W.Y."/>
            <person name="Tearle R."/>
            <person name="Bickhart D.M."/>
            <person name="Rosen B.D."/>
            <person name="Koren S."/>
            <person name="Rhie A."/>
            <person name="Hiendleder S."/>
            <person name="Phillippy A.M."/>
            <person name="Smith T.P.L."/>
            <person name="Williams J.L."/>
        </authorList>
    </citation>
    <scope>NUCLEOTIDE SEQUENCE [LARGE SCALE GENOMIC DNA]</scope>
</reference>
<name>A0A4W2H2T8_BOBOX</name>
<dbReference type="GO" id="GO:0005737">
    <property type="term" value="C:cytoplasm"/>
    <property type="evidence" value="ECO:0007669"/>
    <property type="project" value="UniProtKB-SubCell"/>
</dbReference>
<dbReference type="Gene3D" id="1.10.238.10">
    <property type="entry name" value="EF-hand"/>
    <property type="match status" value="1"/>
</dbReference>
<keyword evidence="10" id="KW-0677">Repeat</keyword>
<evidence type="ECO:0000256" key="13">
    <source>
        <dbReference type="ARBA" id="ARBA00023136"/>
    </source>
</evidence>
<evidence type="ECO:0000256" key="16">
    <source>
        <dbReference type="ARBA" id="ARBA00038164"/>
    </source>
</evidence>
<evidence type="ECO:0000259" key="17">
    <source>
        <dbReference type="PROSITE" id="PS50222"/>
    </source>
</evidence>
<dbReference type="GO" id="GO:0005886">
    <property type="term" value="C:plasma membrane"/>
    <property type="evidence" value="ECO:0007669"/>
    <property type="project" value="UniProtKB-SubCell"/>
</dbReference>
<dbReference type="InterPro" id="IPR018247">
    <property type="entry name" value="EF_Hand_1_Ca_BS"/>
</dbReference>
<keyword evidence="11" id="KW-0106">Calcium</keyword>
<proteinExistence type="inferred from homology"/>
<evidence type="ECO:0000256" key="14">
    <source>
        <dbReference type="ARBA" id="ARBA00023242"/>
    </source>
</evidence>
<evidence type="ECO:0000256" key="2">
    <source>
        <dbReference type="ARBA" id="ARBA00004236"/>
    </source>
</evidence>
<feature type="domain" description="EF-hand" evidence="17">
    <location>
        <begin position="102"/>
        <end position="137"/>
    </location>
</feature>
<evidence type="ECO:0000256" key="1">
    <source>
        <dbReference type="ARBA" id="ARBA00004123"/>
    </source>
</evidence>
<accession>A0A4W2H2T8</accession>
<evidence type="ECO:0000256" key="8">
    <source>
        <dbReference type="ARBA" id="ARBA00022707"/>
    </source>
</evidence>
<dbReference type="GeneTree" id="ENSGT00940000154629"/>
<dbReference type="InterPro" id="IPR002048">
    <property type="entry name" value="EF_hand_dom"/>
</dbReference>
<evidence type="ECO:0000256" key="11">
    <source>
        <dbReference type="ARBA" id="ARBA00022837"/>
    </source>
</evidence>
<dbReference type="PANTHER" id="PTHR46002">
    <property type="entry name" value="EG:114D9.1 PROTEIN-RELATED"/>
    <property type="match status" value="1"/>
</dbReference>
<evidence type="ECO:0000256" key="4">
    <source>
        <dbReference type="ARBA" id="ARBA00022448"/>
    </source>
</evidence>
<evidence type="ECO:0000313" key="18">
    <source>
        <dbReference type="Ensembl" id="ENSBIXP00005025010.1"/>
    </source>
</evidence>
<keyword evidence="7" id="KW-0597">Phosphoprotein</keyword>
<evidence type="ECO:0000313" key="19">
    <source>
        <dbReference type="Proteomes" id="UP000429181"/>
    </source>
</evidence>
<keyword evidence="9" id="KW-0479">Metal-binding</keyword>
<evidence type="ECO:0000256" key="12">
    <source>
        <dbReference type="ARBA" id="ARBA00022927"/>
    </source>
</evidence>
<reference evidence="18" key="2">
    <citation type="submission" date="2025-08" db="UniProtKB">
        <authorList>
            <consortium name="Ensembl"/>
        </authorList>
    </citation>
    <scope>IDENTIFICATION</scope>
</reference>
<dbReference type="InterPro" id="IPR011992">
    <property type="entry name" value="EF-hand-dom_pair"/>
</dbReference>
<keyword evidence="15" id="KW-0449">Lipoprotein</keyword>
<keyword evidence="13" id="KW-0472">Membrane</keyword>
<dbReference type="PROSITE" id="PS00018">
    <property type="entry name" value="EF_HAND_1"/>
    <property type="match status" value="1"/>
</dbReference>
<evidence type="ECO:0000256" key="7">
    <source>
        <dbReference type="ARBA" id="ARBA00022553"/>
    </source>
</evidence>
<keyword evidence="8" id="KW-0519">Myristate</keyword>
<dbReference type="GO" id="GO:0005509">
    <property type="term" value="F:calcium ion binding"/>
    <property type="evidence" value="ECO:0007669"/>
    <property type="project" value="InterPro"/>
</dbReference>
<comment type="subcellular location">
    <subcellularLocation>
        <location evidence="2">Cell membrane</location>
    </subcellularLocation>
    <subcellularLocation>
        <location evidence="3">Cytoplasm</location>
    </subcellularLocation>
    <subcellularLocation>
        <location evidence="1">Nucleus</location>
    </subcellularLocation>
</comment>
<evidence type="ECO:0000256" key="5">
    <source>
        <dbReference type="ARBA" id="ARBA00022475"/>
    </source>
</evidence>
<evidence type="ECO:0000256" key="10">
    <source>
        <dbReference type="ARBA" id="ARBA00022737"/>
    </source>
</evidence>
<dbReference type="GO" id="GO:0015031">
    <property type="term" value="P:protein transport"/>
    <property type="evidence" value="ECO:0007669"/>
    <property type="project" value="UniProtKB-KW"/>
</dbReference>
<comment type="similarity">
    <text evidence="16">Belongs to the calcineurin regulatory subunit family. CHP subfamily.</text>
</comment>
<evidence type="ECO:0000256" key="9">
    <source>
        <dbReference type="ARBA" id="ARBA00022723"/>
    </source>
</evidence>
<keyword evidence="14" id="KW-0539">Nucleus</keyword>
<keyword evidence="5" id="KW-1003">Cell membrane</keyword>
<organism evidence="18 19">
    <name type="scientific">Bos indicus x Bos taurus</name>
    <name type="common">Hybrid cattle</name>
    <dbReference type="NCBI Taxonomy" id="30522"/>
    <lineage>
        <taxon>Eukaryota</taxon>
        <taxon>Metazoa</taxon>
        <taxon>Chordata</taxon>
        <taxon>Craniata</taxon>
        <taxon>Vertebrata</taxon>
        <taxon>Euteleostomi</taxon>
        <taxon>Mammalia</taxon>
        <taxon>Eutheria</taxon>
        <taxon>Laurasiatheria</taxon>
        <taxon>Artiodactyla</taxon>
        <taxon>Ruminantia</taxon>
        <taxon>Pecora</taxon>
        <taxon>Bovidae</taxon>
        <taxon>Bovinae</taxon>
        <taxon>Bos</taxon>
    </lineage>
</organism>
<evidence type="ECO:0000256" key="15">
    <source>
        <dbReference type="ARBA" id="ARBA00023288"/>
    </source>
</evidence>
<evidence type="ECO:0000256" key="6">
    <source>
        <dbReference type="ARBA" id="ARBA00022490"/>
    </source>
</evidence>
<dbReference type="PROSITE" id="PS50222">
    <property type="entry name" value="EF_HAND_2"/>
    <property type="match status" value="1"/>
</dbReference>
<keyword evidence="12" id="KW-0653">Protein transport</keyword>
<dbReference type="Ensembl" id="ENSBIXT00005052791.1">
    <property type="protein sequence ID" value="ENSBIXP00005025010.1"/>
    <property type="gene ID" value="ENSBIXG00005027553.1"/>
</dbReference>
<keyword evidence="6" id="KW-0963">Cytoplasm</keyword>
<dbReference type="InterPro" id="IPR051875">
    <property type="entry name" value="Calcineurin_B_homologous"/>
</dbReference>
<protein>
    <recommendedName>
        <fullName evidence="17">EF-hand domain-containing protein</fullName>
    </recommendedName>
</protein>
<keyword evidence="4" id="KW-0813">Transport</keyword>
<dbReference type="GO" id="GO:0005634">
    <property type="term" value="C:nucleus"/>
    <property type="evidence" value="ECO:0007669"/>
    <property type="project" value="UniProtKB-SubCell"/>
</dbReference>
<dbReference type="AlphaFoldDB" id="A0A4W2H2T8"/>
<dbReference type="Proteomes" id="UP000429181">
    <property type="component" value="Unassembled WGS sequence"/>
</dbReference>
<sequence length="149" mass="17294">MCEWGLRLPCHCGGKSLRRIKTETCFSHNQIIYLYSQFTSLDKSENGTLSWEDFQWIPGLVIKPLGDWLISGFFPDGKDQAGFHGFIKSLCKDKNGPEPLNSRSNKLYFAFRLYDLDKNDKIFHNELFQVLCMMDASVAWQLLFTFAHK</sequence>